<dbReference type="AlphaFoldDB" id="A0A1G4EE41"/>
<dbReference type="InterPro" id="IPR008780">
    <property type="entry name" value="Plasmodium_Vir"/>
</dbReference>
<evidence type="ECO:0000313" key="2">
    <source>
        <dbReference type="Proteomes" id="UP000305196"/>
    </source>
</evidence>
<gene>
    <name evidence="1" type="ORF">PVC01_000028700</name>
</gene>
<reference evidence="1 2" key="1">
    <citation type="submission" date="2016-07" db="EMBL/GenBank/DDBJ databases">
        <authorList>
            <consortium name="Pathogen Informatics"/>
        </authorList>
    </citation>
    <scope>NUCLEOTIDE SEQUENCE [LARGE SCALE GENOMIC DNA]</scope>
</reference>
<proteinExistence type="predicted"/>
<dbReference type="VEuPathDB" id="PlasmoDB:PVW1_020028900"/>
<organism evidence="1 2">
    <name type="scientific">Plasmodium vivax</name>
    <name type="common">malaria parasite P. vivax</name>
    <dbReference type="NCBI Taxonomy" id="5855"/>
    <lineage>
        <taxon>Eukaryota</taxon>
        <taxon>Sar</taxon>
        <taxon>Alveolata</taxon>
        <taxon>Apicomplexa</taxon>
        <taxon>Aconoidasida</taxon>
        <taxon>Haemosporida</taxon>
        <taxon>Plasmodiidae</taxon>
        <taxon>Plasmodium</taxon>
        <taxon>Plasmodium (Plasmodium)</taxon>
    </lineage>
</organism>
<evidence type="ECO:0000313" key="1">
    <source>
        <dbReference type="EMBL" id="SCA81747.1"/>
    </source>
</evidence>
<sequence length="341" mass="39373">MAPLSSSDGLGNYLTIESVGLTLDDFYRTLNRDDTNLEDYASECKTLLSKNSYFTYDRLCKKLLKFLKSSSKLSDKKYSTYDDCILFNYWIYNEIAQINNYNYIYKVYPAFGELNNMWNNLIDVPSKESYYNKCEPDFNIPQQDDWKERKQLYDYCVNSGTIVNTANMFPHTCKDIYTYIKGKVHLYEHFKTRCLSKKEKQCPKFYSECEKYHPNILLPQLDCYNDMQKQEPDAAEKVLSVKQRPELPAGDIFSSDELRSKKDSSTPVTQVGNVLLGVVVTSMTSGALYKFTPLGRMLRNGLGRNNNIIHLNGGDNGLFDYASESFNPYSGEEHYIGYHPA</sequence>
<dbReference type="EMBL" id="FLYI01000055">
    <property type="protein sequence ID" value="SCA81747.1"/>
    <property type="molecule type" value="Genomic_DNA"/>
</dbReference>
<dbReference type="Proteomes" id="UP000305196">
    <property type="component" value="Unassembled WGS sequence"/>
</dbReference>
<dbReference type="VEuPathDB" id="PlasmoDB:PVP01_0003890"/>
<dbReference type="VEuPathDB" id="PlasmoDB:PVPAM_070006300"/>
<accession>A0A1G4EE41</accession>
<protein>
    <submittedName>
        <fullName evidence="1">Vir protein, putative</fullName>
    </submittedName>
</protein>
<dbReference type="Pfam" id="PF05795">
    <property type="entry name" value="Plasmodium_Vir"/>
    <property type="match status" value="2"/>
</dbReference>
<dbReference type="VEuPathDB" id="PlasmoDB:PVX_051690"/>
<name>A0A1G4EE41_PLAVI</name>